<name>W1Y4H8_9ZZZZ</name>
<protein>
    <submittedName>
        <fullName evidence="1">Uncharacterized protein</fullName>
    </submittedName>
</protein>
<organism evidence="1">
    <name type="scientific">human gut metagenome</name>
    <dbReference type="NCBI Taxonomy" id="408170"/>
    <lineage>
        <taxon>unclassified sequences</taxon>
        <taxon>metagenomes</taxon>
        <taxon>organismal metagenomes</taxon>
    </lineage>
</organism>
<dbReference type="AlphaFoldDB" id="W1Y4H8"/>
<gene>
    <name evidence="1" type="ORF">Q604_UNBC08329G0001</name>
</gene>
<comment type="caution">
    <text evidence="1">The sequence shown here is derived from an EMBL/GenBank/DDBJ whole genome shotgun (WGS) entry which is preliminary data.</text>
</comment>
<dbReference type="EMBL" id="AZMM01008329">
    <property type="protein sequence ID" value="ETJ37447.1"/>
    <property type="molecule type" value="Genomic_DNA"/>
</dbReference>
<evidence type="ECO:0000313" key="1">
    <source>
        <dbReference type="EMBL" id="ETJ37447.1"/>
    </source>
</evidence>
<proteinExistence type="predicted"/>
<feature type="non-terminal residue" evidence="1">
    <location>
        <position position="1"/>
    </location>
</feature>
<accession>W1Y4H8</accession>
<sequence>FLLNVFDFEENSLCPSIAIAPPFAALFPLKVIFSTVRFAVEPYIAPPFPVSPLVPTLLLIN</sequence>
<reference evidence="1" key="1">
    <citation type="submission" date="2013-12" db="EMBL/GenBank/DDBJ databases">
        <title>A Varibaculum cambriense genome reconstructed from a premature infant gut community with otherwise low bacterial novelty that shifts toward anaerobic metabolism during the third week of life.</title>
        <authorList>
            <person name="Brown C.T."/>
            <person name="Sharon I."/>
            <person name="Thomas B.C."/>
            <person name="Castelle C.J."/>
            <person name="Morowitz M.J."/>
            <person name="Banfield J.F."/>
        </authorList>
    </citation>
    <scope>NUCLEOTIDE SEQUENCE</scope>
</reference>